<evidence type="ECO:0000313" key="2">
    <source>
        <dbReference type="Proteomes" id="UP000004028"/>
    </source>
</evidence>
<organism evidence="1 2">
    <name type="scientific">Methanobrevibacter smithii DSM 2374</name>
    <dbReference type="NCBI Taxonomy" id="521002"/>
    <lineage>
        <taxon>Archaea</taxon>
        <taxon>Methanobacteriati</taxon>
        <taxon>Methanobacteriota</taxon>
        <taxon>Methanomada group</taxon>
        <taxon>Methanobacteria</taxon>
        <taxon>Methanobacteriales</taxon>
        <taxon>Methanobacteriaceae</taxon>
        <taxon>Methanobrevibacter</taxon>
    </lineage>
</organism>
<protein>
    <submittedName>
        <fullName evidence="1">Uncharacterized protein</fullName>
    </submittedName>
</protein>
<comment type="caution">
    <text evidence="1">The sequence shown here is derived from an EMBL/GenBank/DDBJ whole genome shotgun (WGS) entry which is preliminary data.</text>
</comment>
<dbReference type="PATRIC" id="fig|521002.11.peg.1365"/>
<accession>D2ZRC7</accession>
<dbReference type="Proteomes" id="UP000004028">
    <property type="component" value="Unassembled WGS sequence"/>
</dbReference>
<reference evidence="1 2" key="1">
    <citation type="submission" date="2010-01" db="EMBL/GenBank/DDBJ databases">
        <authorList>
            <person name="Weinstock G."/>
            <person name="Sodergren E."/>
            <person name="Clifton S."/>
            <person name="Fulton L."/>
            <person name="Fulton B."/>
            <person name="Courtney L."/>
            <person name="Fronick C."/>
            <person name="Harrison M."/>
            <person name="Strong C."/>
            <person name="Farmer C."/>
            <person name="Delahaunty K."/>
            <person name="Markovic C."/>
            <person name="Hall O."/>
            <person name="Minx P."/>
            <person name="Tomlinson C."/>
            <person name="Mitreva M."/>
            <person name="Nelson J."/>
            <person name="Hou S."/>
            <person name="Wollam A."/>
            <person name="Pepin K.H."/>
            <person name="Johnson M."/>
            <person name="Bhonagiri V."/>
            <person name="Nash W.E."/>
            <person name="Warren W."/>
            <person name="Chinwalla A."/>
            <person name="Mardis E.R."/>
            <person name="Wilson R.K."/>
        </authorList>
    </citation>
    <scope>NUCLEOTIDE SEQUENCE [LARGE SCALE GENOMIC DNA]</scope>
    <source>
        <strain evidence="1 2">DSM 2374</strain>
    </source>
</reference>
<evidence type="ECO:0000313" key="1">
    <source>
        <dbReference type="EMBL" id="EFC92794.1"/>
    </source>
</evidence>
<sequence length="95" mass="10927">MVVFNMEFICPVLGEGDERDFIAIGHAENFKIAVFTDLDMYHEGCKYLGVSGYEPIKVSDKLFKDLAKKDDEFTGIIVNIHNEKKIINKEELERL</sequence>
<dbReference type="HOGENOM" id="CLU_2366263_0_0_2"/>
<dbReference type="AlphaFoldDB" id="D2ZRC7"/>
<gene>
    <name evidence="1" type="ORF">METSMIF1_03410</name>
</gene>
<proteinExistence type="predicted"/>
<name>D2ZRC7_METSM</name>
<dbReference type="EMBL" id="ABYV02000007">
    <property type="protein sequence ID" value="EFC92794.1"/>
    <property type="molecule type" value="Genomic_DNA"/>
</dbReference>